<dbReference type="Proteomes" id="UP000033052">
    <property type="component" value="Chromosome"/>
</dbReference>
<accession>A0A7U4LNI1</accession>
<evidence type="ECO:0000256" key="1">
    <source>
        <dbReference type="SAM" id="MobiDB-lite"/>
    </source>
</evidence>
<dbReference type="AlphaFoldDB" id="A0A7U4LNI1"/>
<name>A0A7U4LNI1_CLOSG</name>
<organism evidence="2 3">
    <name type="scientific">Clostridium sporogenes</name>
    <dbReference type="NCBI Taxonomy" id="1509"/>
    <lineage>
        <taxon>Bacteria</taxon>
        <taxon>Bacillati</taxon>
        <taxon>Bacillota</taxon>
        <taxon>Clostridia</taxon>
        <taxon>Eubacteriales</taxon>
        <taxon>Clostridiaceae</taxon>
        <taxon>Clostridium</taxon>
    </lineage>
</organism>
<proteinExistence type="predicted"/>
<dbReference type="RefSeq" id="WP_033060180.1">
    <property type="nucleotide sequence ID" value="NZ_CP009225.1"/>
</dbReference>
<evidence type="ECO:0000313" key="3">
    <source>
        <dbReference type="Proteomes" id="UP000033052"/>
    </source>
</evidence>
<gene>
    <name evidence="2" type="ORF">CLSPO_c23900</name>
</gene>
<dbReference type="GeneID" id="92939067"/>
<dbReference type="KEGG" id="cld:CLSPO_c23900"/>
<protein>
    <submittedName>
        <fullName evidence="2">Uncharacterized protein</fullName>
    </submittedName>
</protein>
<evidence type="ECO:0000313" key="2">
    <source>
        <dbReference type="EMBL" id="AKC63110.1"/>
    </source>
</evidence>
<dbReference type="EMBL" id="CP009225">
    <property type="protein sequence ID" value="AKC63110.1"/>
    <property type="molecule type" value="Genomic_DNA"/>
</dbReference>
<sequence length="66" mass="8084">MRIEKILKTQQPKTHKQLNKNRKQNKKRRRRGKKENLSFSDVMDLMKHDSYYRGKGGRIKQRTWGK</sequence>
<reference evidence="2 3" key="1">
    <citation type="journal article" date="2015" name="PLoS ONE">
        <title>A universal mariner transposon system for forward genetic studies in the genus clostridium.</title>
        <authorList>
            <person name="Zhang Y."/>
            <person name="Grosse-Honebrink A."/>
            <person name="Minton N.P."/>
        </authorList>
    </citation>
    <scope>NUCLEOTIDE SEQUENCE [LARGE SCALE GENOMIC DNA]</scope>
    <source>
        <strain evidence="2 3">NCIMB 10696</strain>
    </source>
</reference>
<feature type="region of interest" description="Disordered" evidence="1">
    <location>
        <begin position="1"/>
        <end position="37"/>
    </location>
</feature>
<feature type="compositionally biased region" description="Basic residues" evidence="1">
    <location>
        <begin position="13"/>
        <end position="33"/>
    </location>
</feature>